<dbReference type="InterPro" id="IPR000477">
    <property type="entry name" value="RT_dom"/>
</dbReference>
<feature type="region of interest" description="Disordered" evidence="6">
    <location>
        <begin position="1721"/>
        <end position="1761"/>
    </location>
</feature>
<organism evidence="8">
    <name type="scientific">Sesamum radiatum</name>
    <name type="common">Black benniseed</name>
    <dbReference type="NCBI Taxonomy" id="300843"/>
    <lineage>
        <taxon>Eukaryota</taxon>
        <taxon>Viridiplantae</taxon>
        <taxon>Streptophyta</taxon>
        <taxon>Embryophyta</taxon>
        <taxon>Tracheophyta</taxon>
        <taxon>Spermatophyta</taxon>
        <taxon>Magnoliopsida</taxon>
        <taxon>eudicotyledons</taxon>
        <taxon>Gunneridae</taxon>
        <taxon>Pentapetalae</taxon>
        <taxon>asterids</taxon>
        <taxon>lamiids</taxon>
        <taxon>Lamiales</taxon>
        <taxon>Pedaliaceae</taxon>
        <taxon>Sesamum</taxon>
    </lineage>
</organism>
<dbReference type="PANTHER" id="PTHR48435:SF1">
    <property type="entry name" value="POLYPROTEIN"/>
    <property type="match status" value="1"/>
</dbReference>
<dbReference type="InterPro" id="IPR041577">
    <property type="entry name" value="RT_RNaseH_2"/>
</dbReference>
<dbReference type="Gene3D" id="3.30.70.270">
    <property type="match status" value="2"/>
</dbReference>
<feature type="region of interest" description="Disordered" evidence="6">
    <location>
        <begin position="368"/>
        <end position="419"/>
    </location>
</feature>
<dbReference type="GO" id="GO:0003677">
    <property type="term" value="F:DNA binding"/>
    <property type="evidence" value="ECO:0007669"/>
    <property type="project" value="UniProtKB-KW"/>
</dbReference>
<reference evidence="8" key="2">
    <citation type="journal article" date="2024" name="Plant">
        <title>Genomic evolution and insights into agronomic trait innovations of Sesamum species.</title>
        <authorList>
            <person name="Miao H."/>
            <person name="Wang L."/>
            <person name="Qu L."/>
            <person name="Liu H."/>
            <person name="Sun Y."/>
            <person name="Le M."/>
            <person name="Wang Q."/>
            <person name="Wei S."/>
            <person name="Zheng Y."/>
            <person name="Lin W."/>
            <person name="Duan Y."/>
            <person name="Cao H."/>
            <person name="Xiong S."/>
            <person name="Wang X."/>
            <person name="Wei L."/>
            <person name="Li C."/>
            <person name="Ma Q."/>
            <person name="Ju M."/>
            <person name="Zhao R."/>
            <person name="Li G."/>
            <person name="Mu C."/>
            <person name="Tian Q."/>
            <person name="Mei H."/>
            <person name="Zhang T."/>
            <person name="Gao T."/>
            <person name="Zhang H."/>
        </authorList>
    </citation>
    <scope>NUCLEOTIDE SEQUENCE</scope>
    <source>
        <strain evidence="8">G02</strain>
    </source>
</reference>
<dbReference type="SMART" id="SM00343">
    <property type="entry name" value="ZnF_C2HC"/>
    <property type="match status" value="1"/>
</dbReference>
<comment type="caution">
    <text evidence="8">The sequence shown here is derived from an EMBL/GenBank/DDBJ whole genome shotgun (WGS) entry which is preliminary data.</text>
</comment>
<evidence type="ECO:0000256" key="6">
    <source>
        <dbReference type="SAM" id="MobiDB-lite"/>
    </source>
</evidence>
<name>A0AAW2JIW4_SESRA</name>
<reference evidence="8" key="1">
    <citation type="submission" date="2020-06" db="EMBL/GenBank/DDBJ databases">
        <authorList>
            <person name="Li T."/>
            <person name="Hu X."/>
            <person name="Zhang T."/>
            <person name="Song X."/>
            <person name="Zhang H."/>
            <person name="Dai N."/>
            <person name="Sheng W."/>
            <person name="Hou X."/>
            <person name="Wei L."/>
        </authorList>
    </citation>
    <scope>NUCLEOTIDE SEQUENCE</scope>
    <source>
        <strain evidence="8">G02</strain>
        <tissue evidence="8">Leaf</tissue>
    </source>
</reference>
<evidence type="ECO:0000256" key="2">
    <source>
        <dbReference type="ARBA" id="ARBA00022750"/>
    </source>
</evidence>
<dbReference type="SUPFAM" id="SSF57756">
    <property type="entry name" value="Retrovirus zinc finger-like domains"/>
    <property type="match status" value="1"/>
</dbReference>
<dbReference type="InterPro" id="IPR028919">
    <property type="entry name" value="Viral_movement"/>
</dbReference>
<feature type="compositionally biased region" description="Acidic residues" evidence="6">
    <location>
        <begin position="369"/>
        <end position="411"/>
    </location>
</feature>
<evidence type="ECO:0000256" key="4">
    <source>
        <dbReference type="PROSITE-ProRule" id="PRU00047"/>
    </source>
</evidence>
<dbReference type="GO" id="GO:0008270">
    <property type="term" value="F:zinc ion binding"/>
    <property type="evidence" value="ECO:0007669"/>
    <property type="project" value="UniProtKB-KW"/>
</dbReference>
<proteinExistence type="predicted"/>
<evidence type="ECO:0000256" key="3">
    <source>
        <dbReference type="ARBA" id="ARBA00023125"/>
    </source>
</evidence>
<dbReference type="InterPro" id="IPR001878">
    <property type="entry name" value="Znf_CCHC"/>
</dbReference>
<keyword evidence="4" id="KW-0479">Metal-binding</keyword>
<dbReference type="InterPro" id="IPR016024">
    <property type="entry name" value="ARM-type_fold"/>
</dbReference>
<dbReference type="CDD" id="cd09274">
    <property type="entry name" value="RNase_HI_RT_Ty3"/>
    <property type="match status" value="1"/>
</dbReference>
<feature type="coiled-coil region" evidence="5">
    <location>
        <begin position="492"/>
        <end position="564"/>
    </location>
</feature>
<keyword evidence="4" id="KW-0862">Zinc</keyword>
<dbReference type="Pfam" id="PF01107">
    <property type="entry name" value="MP"/>
    <property type="match status" value="1"/>
</dbReference>
<dbReference type="EMBL" id="JACGWJ010000211">
    <property type="protein sequence ID" value="KAL0294201.1"/>
    <property type="molecule type" value="Genomic_DNA"/>
</dbReference>
<evidence type="ECO:0000256" key="5">
    <source>
        <dbReference type="SAM" id="Coils"/>
    </source>
</evidence>
<dbReference type="SUPFAM" id="SSF48371">
    <property type="entry name" value="ARM repeat"/>
    <property type="match status" value="1"/>
</dbReference>
<evidence type="ECO:0000256" key="1">
    <source>
        <dbReference type="ARBA" id="ARBA00022670"/>
    </source>
</evidence>
<dbReference type="Pfam" id="PF17919">
    <property type="entry name" value="RT_RNaseH_2"/>
    <property type="match status" value="1"/>
</dbReference>
<dbReference type="GO" id="GO:0006508">
    <property type="term" value="P:proteolysis"/>
    <property type="evidence" value="ECO:0007669"/>
    <property type="project" value="UniProtKB-KW"/>
</dbReference>
<keyword evidence="4" id="KW-0863">Zinc-finger</keyword>
<feature type="compositionally biased region" description="Acidic residues" evidence="6">
    <location>
        <begin position="1721"/>
        <end position="1737"/>
    </location>
</feature>
<accession>A0AAW2JIW4</accession>
<dbReference type="InterPro" id="IPR053098">
    <property type="entry name" value="Petuviruses_polyprotein"/>
</dbReference>
<keyword evidence="5" id="KW-0175">Coiled coil</keyword>
<dbReference type="PANTHER" id="PTHR48435">
    <property type="entry name" value="POLYPROTEIN"/>
    <property type="match status" value="1"/>
</dbReference>
<feature type="domain" description="CCHC-type" evidence="7">
    <location>
        <begin position="913"/>
        <end position="929"/>
    </location>
</feature>
<gene>
    <name evidence="8" type="ORF">Sradi_6899500</name>
</gene>
<dbReference type="InterPro" id="IPR043502">
    <property type="entry name" value="DNA/RNA_pol_sf"/>
</dbReference>
<evidence type="ECO:0000313" key="8">
    <source>
        <dbReference type="EMBL" id="KAL0294201.1"/>
    </source>
</evidence>
<keyword evidence="1" id="KW-0645">Protease</keyword>
<dbReference type="PROSITE" id="PS50158">
    <property type="entry name" value="ZF_CCHC"/>
    <property type="match status" value="1"/>
</dbReference>
<dbReference type="CDD" id="cd01647">
    <property type="entry name" value="RT_LTR"/>
    <property type="match status" value="1"/>
</dbReference>
<keyword evidence="2" id="KW-0378">Hydrolase</keyword>
<dbReference type="InterPro" id="IPR036875">
    <property type="entry name" value="Znf_CCHC_sf"/>
</dbReference>
<keyword evidence="3" id="KW-0238">DNA-binding</keyword>
<dbReference type="Gene3D" id="3.10.10.10">
    <property type="entry name" value="HIV Type 1 Reverse Transcriptase, subunit A, domain 1"/>
    <property type="match status" value="2"/>
</dbReference>
<dbReference type="Pfam" id="PF00078">
    <property type="entry name" value="RVT_1"/>
    <property type="match status" value="1"/>
</dbReference>
<dbReference type="InterPro" id="IPR043128">
    <property type="entry name" value="Rev_trsase/Diguanyl_cyclase"/>
</dbReference>
<feature type="region of interest" description="Disordered" evidence="6">
    <location>
        <begin position="669"/>
        <end position="709"/>
    </location>
</feature>
<dbReference type="Gene3D" id="4.10.60.10">
    <property type="entry name" value="Zinc finger, CCHC-type"/>
    <property type="match status" value="1"/>
</dbReference>
<dbReference type="GO" id="GO:0004190">
    <property type="term" value="F:aspartic-type endopeptidase activity"/>
    <property type="evidence" value="ECO:0007669"/>
    <property type="project" value="UniProtKB-KW"/>
</dbReference>
<dbReference type="Pfam" id="PF00098">
    <property type="entry name" value="zf-CCHC"/>
    <property type="match status" value="1"/>
</dbReference>
<protein>
    <submittedName>
        <fullName evidence="8">Polyprotein</fullName>
    </submittedName>
</protein>
<keyword evidence="2" id="KW-0064">Aspartyl protease</keyword>
<dbReference type="SUPFAM" id="SSF56672">
    <property type="entry name" value="DNA/RNA polymerases"/>
    <property type="match status" value="1"/>
</dbReference>
<sequence>MDTHIDNSIGNVDQLLHVASTLSLPKITSSSVDNLVQYSTIPESAIVENTVPPVISPYNLYRKKGSLPQGIRALIASKKHMNQKEQVHSSKMDHCSLPASTKEQYVTLSIPPDYISGWKAEGYTHLHLGAVRLVLSYHGRKGLPVTARIALLDTRFLEYEHAVIGTVLTTLNAGSIVVTFFPNFAVSLSDPHVASAFKVQVQITGANQVPASVMATLHHQLVFRLQNHSLDLPNQGSRDAPMVLANSGTEIPTIIQIPRQIQRKDLEKLVPTEWITNYESLQQQHETVKSTDFRFKRLPDGRVKTIFKTQPDGEPSNPEFQLMITPIPVPKKIVTPVASFGADGHRIYTDRINGHFIWDVNPSMCDPECSCEEDDDDSSDDEDNDWSDYESDEDDDLSSCHDSDDDYDEPDERQAFRKPQSCMMFQYETDFPPMERYVDSAQKYSSKPYVQNNVVDTEGKLKPLTQAEEVLNWQTTNARAQNRSLTTLDAKMDRVLSRVQTTESKVEGMENQLQKIYDNLVQRIQQLDRDLRFLIDQRDFGMEFNQKEAEIRRLKKELAQMEQDRYKVTKPLPIYSPFTSQPLFTTQPLFGESPPSSPPDYSKYFFMASDIPTDLPKAPPKHTLTKPIYPYEKEDEDTECASLEDSDIISEGSKDSETNLADITSILMADAESSRQPQEQVAENIEGEESDSDPETAEPTVLQPDISNTKPVAGPWFTFDDVPVIKRRERLHTFSAWIDLQLTREGATLSKVLKEFASRFTEYFAMKCCSLKRKDLDFHFKRMSEKFYMLNGLNDPNLKHVFLASLPQELQPEIQRMITSTRRDVTQLSLGEFHQMTFAALDKLCEQQSFFKDLMDKKAILKKACSKSHLEIQCKKMCTCPSKLPRIKRRGKTKKKSLRFFRRRPFRKKKTDRCYLCGKKGHFARRCPNKKEKSAKMVSQILQISGTTGDDTDIESLYSEQDEQTEDTVFAIHDITSDEEDEHSSVEEGDDPPSYLPIYMMQANSTVEVTIPAPQVEIQILQSPYDKPIKAIGFIDTGATKTMLNPEVLPDDAWRTHYEYFQAADGQKFSTSLITKKPIGIRFFPECIIWLHVIGSKLHGRDLLIGFDLYHKAQKLQVLPTGLKYKRYFQPFSTIPRIFAITDAPAPYADISNKLKQCCADSHADFKHPHPLWKNPEFFIQLPFKLNEDANPIKASHPGMTPDDLVLAREECNQLLALGLIEPTKSNWACPAFYVNKRTEQIRGKKRYKTAFCLPNAQYQWTVMPFGLKVAPSLFQKAMIKIFEPILHTTLIYIDDILLYTQDQPTHAKLLQQFYDIVQAHGVMLSDKKSFIGQPNIDFLGMKFIDGRYQPGPHITQELLKFPEENLTTKEIQQFLGIVNYIKDFIPECSRYTSQLSKLLKKEPPPWGQVQTMALQKLKQVCQQPLPLKIPGTGHRILQTDASNEFWGAILIEEENGRKHFCGHASGQFKDSEKHYHAVYKEILAIKYGIKKFEFHLIGHHFTIMMDNTSFPRIMDLKNKGVPEPQLLRLKDWFSKYQFTVKHIKGDANLIPDFLSRPSGIHLISPTGTIPIFMASSSGSTSRSPSTFPPGFFHDLKNIREYALDNMFRYLARLFQTLIYHLAEDASDRITLFSILEQQFQQTLDEGKSYSIIILHRPYYEGTGEAKPLPLCRTWKSLEKPLIEQRHEGQELARHLCFVNKIPIPTQGLKLVYTSLAIEPMDEDSDDDPMQEPDSQDPWDYGTEINLESPSFYHGGPSTSA</sequence>
<feature type="compositionally biased region" description="Acidic residues" evidence="6">
    <location>
        <begin position="685"/>
        <end position="696"/>
    </location>
</feature>
<evidence type="ECO:0000259" key="7">
    <source>
        <dbReference type="PROSITE" id="PS50158"/>
    </source>
</evidence>